<keyword evidence="3" id="KW-1185">Reference proteome</keyword>
<evidence type="ECO:0000256" key="1">
    <source>
        <dbReference type="SAM" id="SignalP"/>
    </source>
</evidence>
<proteinExistence type="predicted"/>
<protein>
    <submittedName>
        <fullName evidence="2">Uncharacterized protein</fullName>
    </submittedName>
</protein>
<feature type="signal peptide" evidence="1">
    <location>
        <begin position="1"/>
        <end position="22"/>
    </location>
</feature>
<reference evidence="3" key="1">
    <citation type="submission" date="2013-03" db="EMBL/GenBank/DDBJ databases">
        <title>The Genome Sequence of Anopheles dirus WRAIR2.</title>
        <authorList>
            <consortium name="The Broad Institute Genomics Platform"/>
            <person name="Neafsey D.E."/>
            <person name="Walton C."/>
            <person name="Walker B."/>
            <person name="Young S.K."/>
            <person name="Zeng Q."/>
            <person name="Gargeya S."/>
            <person name="Fitzgerald M."/>
            <person name="Haas B."/>
            <person name="Abouelleil A."/>
            <person name="Allen A.W."/>
            <person name="Alvarado L."/>
            <person name="Arachchi H.M."/>
            <person name="Berlin A.M."/>
            <person name="Chapman S.B."/>
            <person name="Gainer-Dewar J."/>
            <person name="Goldberg J."/>
            <person name="Griggs A."/>
            <person name="Gujja S."/>
            <person name="Hansen M."/>
            <person name="Howarth C."/>
            <person name="Imamovic A."/>
            <person name="Ireland A."/>
            <person name="Larimer J."/>
            <person name="McCowan C."/>
            <person name="Murphy C."/>
            <person name="Pearson M."/>
            <person name="Poon T.W."/>
            <person name="Priest M."/>
            <person name="Roberts A."/>
            <person name="Saif S."/>
            <person name="Shea T."/>
            <person name="Sisk P."/>
            <person name="Sykes S."/>
            <person name="Wortman J."/>
            <person name="Nusbaum C."/>
            <person name="Birren B."/>
        </authorList>
    </citation>
    <scope>NUCLEOTIDE SEQUENCE [LARGE SCALE GENOMIC DNA]</scope>
    <source>
        <strain evidence="3">WRAIR2</strain>
    </source>
</reference>
<dbReference type="EnsemblMetazoa" id="ADIR006698-RA">
    <property type="protein sequence ID" value="ADIR006698-PA"/>
    <property type="gene ID" value="ADIR006698"/>
</dbReference>
<keyword evidence="1" id="KW-0732">Signal</keyword>
<accession>A0A182NGC5</accession>
<sequence length="105" mass="11559">MKVVFLAAIVVTVCGTACSAAALEPDENCDWQYKCCDREPRNGACKTLCPTPTIVCPTAEEHGDGGNGIAKFSALKVIVSVPCKEGYRRDHTKRCRKIFEEPLYY</sequence>
<evidence type="ECO:0000313" key="3">
    <source>
        <dbReference type="Proteomes" id="UP000075884"/>
    </source>
</evidence>
<reference evidence="2" key="2">
    <citation type="submission" date="2020-05" db="UniProtKB">
        <authorList>
            <consortium name="EnsemblMetazoa"/>
        </authorList>
    </citation>
    <scope>IDENTIFICATION</scope>
    <source>
        <strain evidence="2">WRAIR2</strain>
    </source>
</reference>
<name>A0A182NGC5_9DIPT</name>
<organism evidence="2 3">
    <name type="scientific">Anopheles dirus</name>
    <dbReference type="NCBI Taxonomy" id="7168"/>
    <lineage>
        <taxon>Eukaryota</taxon>
        <taxon>Metazoa</taxon>
        <taxon>Ecdysozoa</taxon>
        <taxon>Arthropoda</taxon>
        <taxon>Hexapoda</taxon>
        <taxon>Insecta</taxon>
        <taxon>Pterygota</taxon>
        <taxon>Neoptera</taxon>
        <taxon>Endopterygota</taxon>
        <taxon>Diptera</taxon>
        <taxon>Nematocera</taxon>
        <taxon>Culicoidea</taxon>
        <taxon>Culicidae</taxon>
        <taxon>Anophelinae</taxon>
        <taxon>Anopheles</taxon>
    </lineage>
</organism>
<feature type="chain" id="PRO_5008129793" evidence="1">
    <location>
        <begin position="23"/>
        <end position="105"/>
    </location>
</feature>
<dbReference type="VEuPathDB" id="VectorBase:ADIR006698"/>
<evidence type="ECO:0000313" key="2">
    <source>
        <dbReference type="EnsemblMetazoa" id="ADIR006698-PA"/>
    </source>
</evidence>
<dbReference type="AlphaFoldDB" id="A0A182NGC5"/>
<dbReference type="Proteomes" id="UP000075884">
    <property type="component" value="Unassembled WGS sequence"/>
</dbReference>